<comment type="function">
    <text evidence="8">Acrosomal protein that maintains proacrosin (pro-ACR) as an enzymatically inactive zymogen in the acrosome. Involved also in the acrosome formation.</text>
</comment>
<evidence type="ECO:0000256" key="1">
    <source>
        <dbReference type="ARBA" id="ARBA00004218"/>
    </source>
</evidence>
<evidence type="ECO:0000256" key="9">
    <source>
        <dbReference type="SAM" id="MobiDB-lite"/>
    </source>
</evidence>
<comment type="caution">
    <text evidence="10">The sequence shown here is derived from an EMBL/GenBank/DDBJ whole genome shotgun (WGS) entry which is preliminary data.</text>
</comment>
<evidence type="ECO:0000313" key="10">
    <source>
        <dbReference type="EMBL" id="NXB39455.1"/>
    </source>
</evidence>
<feature type="region of interest" description="Disordered" evidence="9">
    <location>
        <begin position="190"/>
        <end position="223"/>
    </location>
</feature>
<feature type="non-terminal residue" evidence="10">
    <location>
        <position position="1"/>
    </location>
</feature>
<evidence type="ECO:0000256" key="7">
    <source>
        <dbReference type="ARBA" id="ARBA00033453"/>
    </source>
</evidence>
<evidence type="ECO:0000256" key="5">
    <source>
        <dbReference type="ARBA" id="ARBA00023329"/>
    </source>
</evidence>
<dbReference type="GO" id="GO:0001669">
    <property type="term" value="C:acrosomal vesicle"/>
    <property type="evidence" value="ECO:0007669"/>
    <property type="project" value="UniProtKB-SubCell"/>
</dbReference>
<feature type="non-terminal residue" evidence="10">
    <location>
        <position position="522"/>
    </location>
</feature>
<evidence type="ECO:0000256" key="2">
    <source>
        <dbReference type="ARBA" id="ARBA00018940"/>
    </source>
</evidence>
<dbReference type="Pfam" id="PF07222">
    <property type="entry name" value="PBP_sp32"/>
    <property type="match status" value="1"/>
</dbReference>
<proteinExistence type="predicted"/>
<organism evidence="10 11">
    <name type="scientific">Eulacestoma nigropectus</name>
    <name type="common">wattled ploughbill</name>
    <dbReference type="NCBI Taxonomy" id="461239"/>
    <lineage>
        <taxon>Eukaryota</taxon>
        <taxon>Metazoa</taxon>
        <taxon>Chordata</taxon>
        <taxon>Craniata</taxon>
        <taxon>Vertebrata</taxon>
        <taxon>Euteleostomi</taxon>
        <taxon>Archelosauria</taxon>
        <taxon>Archosauria</taxon>
        <taxon>Dinosauria</taxon>
        <taxon>Saurischia</taxon>
        <taxon>Theropoda</taxon>
        <taxon>Coelurosauria</taxon>
        <taxon>Aves</taxon>
        <taxon>Neognathae</taxon>
        <taxon>Neoaves</taxon>
        <taxon>Telluraves</taxon>
        <taxon>Australaves</taxon>
        <taxon>Passeriformes</taxon>
        <taxon>Corvoidea</taxon>
        <taxon>Pachycephalidae</taxon>
        <taxon>Eulacestoma</taxon>
    </lineage>
</organism>
<reference evidence="10 11" key="1">
    <citation type="submission" date="2019-09" db="EMBL/GenBank/DDBJ databases">
        <title>Bird 10,000 Genomes (B10K) Project - Family phase.</title>
        <authorList>
            <person name="Zhang G."/>
        </authorList>
    </citation>
    <scope>NUCLEOTIDE SEQUENCE [LARGE SCALE GENOMIC DNA]</scope>
    <source>
        <strain evidence="10">B10K-DU-029-39</strain>
        <tissue evidence="10">Heart or muscle</tissue>
    </source>
</reference>
<evidence type="ECO:0000256" key="3">
    <source>
        <dbReference type="ARBA" id="ARBA00022553"/>
    </source>
</evidence>
<dbReference type="InterPro" id="IPR009865">
    <property type="entry name" value="Proacrosin-bd"/>
</dbReference>
<sequence length="522" mass="57841">GVLALTTAAGAPPVPPIPGSPLSAREYQQFFARLHPPWQANMFCLLRQAYGCLSPTILHLDQDENHGEIPEGPVCSEFPEVAQFQTFCQFAQYRCLKQEFYVKDSVEALLKVSPALLGQKPRPTKHPTATPKTPTPWQNSRRTMSPPPLWASTSPSSVESPDEQSLRKSIWQLIHSALSLDASLDTKDSSWNFTSSSPGRTSEPEVPPRGRCHSASGLTQGDTGRCPAAAGALGKLFKLCSSSSPSHMPPHAHQPPWGLCVTQACTDPAESPIPQCSSAKSPRNEVTPSYSFSVSLLALQNDEAVLVLCYAVLEGNCLSSMLAMAWKEMERRVFGFGDSVCDNLGRHHVDLCPDCAFCSLKREQCQNMETLNRVHCDSGGFSTYINPQISAQHGDAEGKVPRELSLQTLEDYNTDFLRGMRLEYWCSQMAIHGCKDPAVTLWLKAEYDAFQDGDGSSKICDSSGVQHPNYCMFKSYQCLLKSIHNHRVIRVECKRNNTYRVLSVKEGDKEVQLWQERFHSLS</sequence>
<gene>
    <name evidence="10" type="primary">Acrbp_1</name>
    <name evidence="10" type="ORF">EULNIG_R01939</name>
</gene>
<keyword evidence="11" id="KW-1185">Reference proteome</keyword>
<keyword evidence="3" id="KW-0597">Phosphoprotein</keyword>
<evidence type="ECO:0000256" key="6">
    <source>
        <dbReference type="ARBA" id="ARBA00032734"/>
    </source>
</evidence>
<feature type="region of interest" description="Disordered" evidence="9">
    <location>
        <begin position="118"/>
        <end position="163"/>
    </location>
</feature>
<comment type="subcellular location">
    <subcellularLocation>
        <location evidence="1">Cytoplasmic vesicle</location>
        <location evidence="1">Secretory vesicle</location>
        <location evidence="1">Acrosome</location>
    </subcellularLocation>
</comment>
<evidence type="ECO:0000313" key="11">
    <source>
        <dbReference type="Proteomes" id="UP000540150"/>
    </source>
</evidence>
<dbReference type="OrthoDB" id="9009946at2759"/>
<keyword evidence="4" id="KW-0732">Signal</keyword>
<dbReference type="EMBL" id="VZTE01005672">
    <property type="protein sequence ID" value="NXB39455.1"/>
    <property type="molecule type" value="Genomic_DNA"/>
</dbReference>
<dbReference type="PANTHER" id="PTHR21362">
    <property type="entry name" value="ACROSIN-BINDING PROTEIN"/>
    <property type="match status" value="1"/>
</dbReference>
<dbReference type="AlphaFoldDB" id="A0A7K8DJ22"/>
<dbReference type="Proteomes" id="UP000540150">
    <property type="component" value="Unassembled WGS sequence"/>
</dbReference>
<feature type="compositionally biased region" description="Polar residues" evidence="9">
    <location>
        <begin position="190"/>
        <end position="200"/>
    </location>
</feature>
<keyword evidence="5" id="KW-0968">Cytoplasmic vesicle</keyword>
<accession>A0A7K8DJ22</accession>
<dbReference type="PANTHER" id="PTHR21362:SF1">
    <property type="entry name" value="ACROSIN-BINDING PROTEIN"/>
    <property type="match status" value="1"/>
</dbReference>
<protein>
    <recommendedName>
        <fullName evidence="2">Acrosin-binding protein</fullName>
    </recommendedName>
    <alternativeName>
        <fullName evidence="6">Acrosin-binding protein, 60 kDa form</fullName>
    </alternativeName>
    <alternativeName>
        <fullName evidence="7">Proacrosin-binding protein sp32</fullName>
    </alternativeName>
</protein>
<feature type="compositionally biased region" description="Low complexity" evidence="9">
    <location>
        <begin position="126"/>
        <end position="136"/>
    </location>
</feature>
<evidence type="ECO:0000256" key="8">
    <source>
        <dbReference type="ARBA" id="ARBA00045517"/>
    </source>
</evidence>
<evidence type="ECO:0000256" key="4">
    <source>
        <dbReference type="ARBA" id="ARBA00022729"/>
    </source>
</evidence>
<dbReference type="GO" id="GO:0005634">
    <property type="term" value="C:nucleus"/>
    <property type="evidence" value="ECO:0007669"/>
    <property type="project" value="TreeGrafter"/>
</dbReference>
<name>A0A7K8DJ22_9CORV</name>